<comment type="subcellular location">
    <subcellularLocation>
        <location evidence="1 10">Cell outer membrane</location>
        <topology evidence="1 10">Multi-pass membrane protein</topology>
    </subcellularLocation>
</comment>
<dbReference type="InterPro" id="IPR037066">
    <property type="entry name" value="Plug_dom_sf"/>
</dbReference>
<dbReference type="PANTHER" id="PTHR30069">
    <property type="entry name" value="TONB-DEPENDENT OUTER MEMBRANE RECEPTOR"/>
    <property type="match status" value="1"/>
</dbReference>
<dbReference type="AlphaFoldDB" id="A0A511YPZ2"/>
<evidence type="ECO:0000256" key="10">
    <source>
        <dbReference type="PROSITE-ProRule" id="PRU01360"/>
    </source>
</evidence>
<evidence type="ECO:0000259" key="12">
    <source>
        <dbReference type="Pfam" id="PF00593"/>
    </source>
</evidence>
<keyword evidence="7 10" id="KW-0472">Membrane</keyword>
<feature type="domain" description="TonB-dependent receptor-like beta-barrel" evidence="12">
    <location>
        <begin position="176"/>
        <end position="583"/>
    </location>
</feature>
<keyword evidence="4 10" id="KW-0812">Transmembrane</keyword>
<dbReference type="SUPFAM" id="SSF56935">
    <property type="entry name" value="Porins"/>
    <property type="match status" value="1"/>
</dbReference>
<dbReference type="GO" id="GO:0044718">
    <property type="term" value="P:siderophore transmembrane transport"/>
    <property type="evidence" value="ECO:0007669"/>
    <property type="project" value="TreeGrafter"/>
</dbReference>
<dbReference type="PROSITE" id="PS51257">
    <property type="entry name" value="PROKAR_LIPOPROTEIN"/>
    <property type="match status" value="1"/>
</dbReference>
<dbReference type="Gene3D" id="2.170.130.10">
    <property type="entry name" value="TonB-dependent receptor, plug domain"/>
    <property type="match status" value="1"/>
</dbReference>
<dbReference type="GO" id="GO:0015344">
    <property type="term" value="F:siderophore uptake transmembrane transporter activity"/>
    <property type="evidence" value="ECO:0007669"/>
    <property type="project" value="TreeGrafter"/>
</dbReference>
<evidence type="ECO:0000256" key="8">
    <source>
        <dbReference type="ARBA" id="ARBA00023170"/>
    </source>
</evidence>
<reference evidence="14 15" key="1">
    <citation type="submission" date="2019-07" db="EMBL/GenBank/DDBJ databases">
        <title>Whole genome shotgun sequence of Chryseobacterium hagamense NBRC 105253.</title>
        <authorList>
            <person name="Hosoyama A."/>
            <person name="Uohara A."/>
            <person name="Ohji S."/>
            <person name="Ichikawa N."/>
        </authorList>
    </citation>
    <scope>NUCLEOTIDE SEQUENCE [LARGE SCALE GENOMIC DNA]</scope>
    <source>
        <strain evidence="14 15">NBRC 105253</strain>
    </source>
</reference>
<keyword evidence="15" id="KW-1185">Reference proteome</keyword>
<evidence type="ECO:0000256" key="1">
    <source>
        <dbReference type="ARBA" id="ARBA00004571"/>
    </source>
</evidence>
<dbReference type="Pfam" id="PF07715">
    <property type="entry name" value="Plug"/>
    <property type="match status" value="1"/>
</dbReference>
<keyword evidence="2 10" id="KW-0813">Transport</keyword>
<dbReference type="InterPro" id="IPR039426">
    <property type="entry name" value="TonB-dep_rcpt-like"/>
</dbReference>
<dbReference type="InterPro" id="IPR036942">
    <property type="entry name" value="Beta-barrel_TonB_sf"/>
</dbReference>
<keyword evidence="3 10" id="KW-1134">Transmembrane beta strand</keyword>
<keyword evidence="9 10" id="KW-0998">Cell outer membrane</keyword>
<comment type="caution">
    <text evidence="14">The sequence shown here is derived from an EMBL/GenBank/DDBJ whole genome shotgun (WGS) entry which is preliminary data.</text>
</comment>
<evidence type="ECO:0000259" key="13">
    <source>
        <dbReference type="Pfam" id="PF07715"/>
    </source>
</evidence>
<dbReference type="PANTHER" id="PTHR30069:SF29">
    <property type="entry name" value="HEMOGLOBIN AND HEMOGLOBIN-HAPTOGLOBIN-BINDING PROTEIN 1-RELATED"/>
    <property type="match status" value="1"/>
</dbReference>
<evidence type="ECO:0000313" key="15">
    <source>
        <dbReference type="Proteomes" id="UP000321863"/>
    </source>
</evidence>
<organism evidence="14 15">
    <name type="scientific">Chryseobacterium hagamense</name>
    <dbReference type="NCBI Taxonomy" id="395935"/>
    <lineage>
        <taxon>Bacteria</taxon>
        <taxon>Pseudomonadati</taxon>
        <taxon>Bacteroidota</taxon>
        <taxon>Flavobacteriia</taxon>
        <taxon>Flavobacteriales</taxon>
        <taxon>Weeksellaceae</taxon>
        <taxon>Chryseobacterium group</taxon>
        <taxon>Chryseobacterium</taxon>
    </lineage>
</organism>
<evidence type="ECO:0000256" key="6">
    <source>
        <dbReference type="ARBA" id="ARBA00023077"/>
    </source>
</evidence>
<evidence type="ECO:0000256" key="9">
    <source>
        <dbReference type="ARBA" id="ARBA00023237"/>
    </source>
</evidence>
<keyword evidence="5" id="KW-0732">Signal</keyword>
<dbReference type="GO" id="GO:0009279">
    <property type="term" value="C:cell outer membrane"/>
    <property type="evidence" value="ECO:0007669"/>
    <property type="project" value="UniProtKB-SubCell"/>
</dbReference>
<protein>
    <submittedName>
        <fullName evidence="14">TonB-dependent receptor</fullName>
    </submittedName>
</protein>
<dbReference type="InterPro" id="IPR012910">
    <property type="entry name" value="Plug_dom"/>
</dbReference>
<evidence type="ECO:0000256" key="3">
    <source>
        <dbReference type="ARBA" id="ARBA00022452"/>
    </source>
</evidence>
<evidence type="ECO:0000256" key="2">
    <source>
        <dbReference type="ARBA" id="ARBA00022448"/>
    </source>
</evidence>
<evidence type="ECO:0000256" key="11">
    <source>
        <dbReference type="RuleBase" id="RU003357"/>
    </source>
</evidence>
<dbReference type="Gene3D" id="2.40.170.20">
    <property type="entry name" value="TonB-dependent receptor, beta-barrel domain"/>
    <property type="match status" value="1"/>
</dbReference>
<proteinExistence type="inferred from homology"/>
<dbReference type="Proteomes" id="UP000321863">
    <property type="component" value="Unassembled WGS sequence"/>
</dbReference>
<dbReference type="PROSITE" id="PS52016">
    <property type="entry name" value="TONB_DEPENDENT_REC_3"/>
    <property type="match status" value="1"/>
</dbReference>
<name>A0A511YPZ2_9FLAO</name>
<evidence type="ECO:0000256" key="5">
    <source>
        <dbReference type="ARBA" id="ARBA00022729"/>
    </source>
</evidence>
<dbReference type="EMBL" id="BJYJ01000020">
    <property type="protein sequence ID" value="GEN77272.1"/>
    <property type="molecule type" value="Genomic_DNA"/>
</dbReference>
<dbReference type="RefSeq" id="WP_146942886.1">
    <property type="nucleotide sequence ID" value="NZ_BJYJ01000020.1"/>
</dbReference>
<dbReference type="InterPro" id="IPR000531">
    <property type="entry name" value="Beta-barrel_TonB"/>
</dbReference>
<dbReference type="Pfam" id="PF00593">
    <property type="entry name" value="TonB_dep_Rec_b-barrel"/>
    <property type="match status" value="1"/>
</dbReference>
<keyword evidence="8 14" id="KW-0675">Receptor</keyword>
<evidence type="ECO:0000313" key="14">
    <source>
        <dbReference type="EMBL" id="GEN77272.1"/>
    </source>
</evidence>
<gene>
    <name evidence="14" type="ORF">CHA01nite_30120</name>
</gene>
<accession>A0A511YPZ2</accession>
<feature type="domain" description="TonB-dependent receptor plug" evidence="13">
    <location>
        <begin position="43"/>
        <end position="141"/>
    </location>
</feature>
<dbReference type="OrthoDB" id="9762903at2"/>
<comment type="similarity">
    <text evidence="10 11">Belongs to the TonB-dependent receptor family.</text>
</comment>
<evidence type="ECO:0000256" key="4">
    <source>
        <dbReference type="ARBA" id="ARBA00022692"/>
    </source>
</evidence>
<keyword evidence="6 11" id="KW-0798">TonB box</keyword>
<sequence>MDIKKSLVLLFSSYGCFLFGQETAIDTVYVFDNQMSKVKLFHKVNTLRPEDMQKNSTNLSELLRFQSQVYIKENGRGAVSSPSFRGMTAQQTAFVWNGININSQFLGQADVNNIPALGYDRLEVKSGSVGVVYGSGAIGGTVHLNNSLAFNKGLQASLFSEAASFGTYNNLVKASFSDRKFSFKLSGNYSVSENDYAVEESRNYINRNGEYANTNLNFAAAYKITPHHQVSWISEFFNGTQHFPVFFDSQTKTKYETQNVRSLLVWDWNTSKLNNVFRAAYTEENFQYFDNISHPKSSGGTGKNYILKNDFNYFLNPKWNLNIIGEFQVNKGEGYMSGIKNVSRDVGSLAGLLRYFATGDLRFEAGIKKDFVEGYRTPILLSFSGNWNVATWYNLNLNAAKNFRYPSYNDLYWQPGGNIGLKPEAAYQFDMKNQFTIAGVKLMLTPYYIRTKDMITWLPSSMGYYSPVNTSKVRSYGLESQLEYEKKYGRHLLRANLGYSYTKSVNLETDKQMRYVPLHKFFGNIDYRYSFLKVYVQGTFNGLTYTDSEEKRSEAIQPYFVMNTGISGTFLKNYTIGGKVNNIFNEIYETMAYYPLPKRNYSVYLNINF</sequence>
<evidence type="ECO:0000256" key="7">
    <source>
        <dbReference type="ARBA" id="ARBA00023136"/>
    </source>
</evidence>